<evidence type="ECO:0000313" key="7">
    <source>
        <dbReference type="Proteomes" id="UP001230268"/>
    </source>
</evidence>
<dbReference type="InterPro" id="IPR036322">
    <property type="entry name" value="WD40_repeat_dom_sf"/>
</dbReference>
<dbReference type="Pfam" id="PF00400">
    <property type="entry name" value="WD40"/>
    <property type="match status" value="1"/>
</dbReference>
<dbReference type="GO" id="GO:0048188">
    <property type="term" value="C:Set1C/COMPASS complex"/>
    <property type="evidence" value="ECO:0007669"/>
    <property type="project" value="TreeGrafter"/>
</dbReference>
<dbReference type="InterPro" id="IPR001680">
    <property type="entry name" value="WD40_rpt"/>
</dbReference>
<keyword evidence="4" id="KW-0677">Repeat</keyword>
<comment type="similarity">
    <text evidence="2">Belongs to the WD repeat SWD2 family.</text>
</comment>
<dbReference type="GO" id="GO:0016070">
    <property type="term" value="P:RNA metabolic process"/>
    <property type="evidence" value="ECO:0007669"/>
    <property type="project" value="UniProtKB-ARBA"/>
</dbReference>
<sequence>MDWDANGDVMVTSSQDKAVYLYTVNKAGVTNILQSKKHGVSAVRFTSEGPRHIVCSSCAEAPAASGSVCYIHFVDNSGRRVLRGRGISPHPSRDLMLVSTSDNVCSLYTYDSSSPVISYNASEVIGVFDSMGTIFALYQSKTSGKSLYLYDIAKYQTPFSTFDITEILFSLEEVVSLDFNPNGKLLILGTDHRRLICINAMDGSFVFLCSYTDEDLHKVDCSDICYPSISPDSKYLLCGCSNGDISIWDFEGRNICRFAGHEGPPYFTCFNPKKALVSSACVKVAWWQPQLLHEKEEC</sequence>
<keyword evidence="3" id="KW-0853">WD repeat</keyword>
<dbReference type="PANTHER" id="PTHR19861">
    <property type="entry name" value="WD40 REPEAT PROTEIN SWD2"/>
    <property type="match status" value="1"/>
</dbReference>
<dbReference type="Proteomes" id="UP001230268">
    <property type="component" value="Unassembled WGS sequence"/>
</dbReference>
<keyword evidence="7" id="KW-1185">Reference proteome</keyword>
<dbReference type="SUPFAM" id="SSF50978">
    <property type="entry name" value="WD40 repeat-like"/>
    <property type="match status" value="1"/>
</dbReference>
<dbReference type="EMBL" id="JAVEPI010000002">
    <property type="protein sequence ID" value="KAK1443600.1"/>
    <property type="molecule type" value="Genomic_DNA"/>
</dbReference>
<evidence type="ECO:0000256" key="3">
    <source>
        <dbReference type="ARBA" id="ARBA00022574"/>
    </source>
</evidence>
<reference evidence="6" key="1">
    <citation type="submission" date="2023-08" db="EMBL/GenBank/DDBJ databases">
        <title>Draft sequence of the Babesia gibsoni genome.</title>
        <authorList>
            <person name="Yamagishi J.Y."/>
            <person name="Xuan X.X."/>
        </authorList>
    </citation>
    <scope>NUCLEOTIDE SEQUENCE</scope>
    <source>
        <strain evidence="6">Azabu</strain>
    </source>
</reference>
<evidence type="ECO:0000313" key="6">
    <source>
        <dbReference type="EMBL" id="KAK1443600.1"/>
    </source>
</evidence>
<dbReference type="GO" id="GO:0003682">
    <property type="term" value="F:chromatin binding"/>
    <property type="evidence" value="ECO:0007669"/>
    <property type="project" value="TreeGrafter"/>
</dbReference>
<dbReference type="PANTHER" id="PTHR19861:SF0">
    <property type="entry name" value="WD REPEAT-CONTAINING PROTEIN 82"/>
    <property type="match status" value="1"/>
</dbReference>
<evidence type="ECO:0000256" key="2">
    <source>
        <dbReference type="ARBA" id="ARBA00005616"/>
    </source>
</evidence>
<evidence type="ECO:0000256" key="1">
    <source>
        <dbReference type="ARBA" id="ARBA00004123"/>
    </source>
</evidence>
<gene>
    <name evidence="6" type="ORF">BgAZ_204760</name>
</gene>
<comment type="subcellular location">
    <subcellularLocation>
        <location evidence="1">Nucleus</location>
    </subcellularLocation>
</comment>
<accession>A0AAD8LIX8</accession>
<organism evidence="6 7">
    <name type="scientific">Babesia gibsoni</name>
    <dbReference type="NCBI Taxonomy" id="33632"/>
    <lineage>
        <taxon>Eukaryota</taxon>
        <taxon>Sar</taxon>
        <taxon>Alveolata</taxon>
        <taxon>Apicomplexa</taxon>
        <taxon>Aconoidasida</taxon>
        <taxon>Piroplasmida</taxon>
        <taxon>Babesiidae</taxon>
        <taxon>Babesia</taxon>
    </lineage>
</organism>
<keyword evidence="5" id="KW-0539">Nucleus</keyword>
<comment type="caution">
    <text evidence="6">The sequence shown here is derived from an EMBL/GenBank/DDBJ whole genome shotgun (WGS) entry which is preliminary data.</text>
</comment>
<dbReference type="SMART" id="SM00320">
    <property type="entry name" value="WD40"/>
    <property type="match status" value="3"/>
</dbReference>
<dbReference type="AlphaFoldDB" id="A0AAD8LIX8"/>
<name>A0AAD8LIX8_BABGI</name>
<evidence type="ECO:0000256" key="5">
    <source>
        <dbReference type="ARBA" id="ARBA00023242"/>
    </source>
</evidence>
<protein>
    <submittedName>
        <fullName evidence="6">Wd40 repeat protein swd2</fullName>
    </submittedName>
</protein>
<proteinExistence type="inferred from homology"/>
<dbReference type="Gene3D" id="2.130.10.10">
    <property type="entry name" value="YVTN repeat-like/Quinoprotein amine dehydrogenase"/>
    <property type="match status" value="2"/>
</dbReference>
<dbReference type="InterPro" id="IPR015943">
    <property type="entry name" value="WD40/YVTN_repeat-like_dom_sf"/>
</dbReference>
<dbReference type="InterPro" id="IPR037867">
    <property type="entry name" value="Swd2/WDR82"/>
</dbReference>
<evidence type="ECO:0000256" key="4">
    <source>
        <dbReference type="ARBA" id="ARBA00022737"/>
    </source>
</evidence>